<dbReference type="CDD" id="cd03225">
    <property type="entry name" value="ABC_cobalt_CbiO_domain1"/>
    <property type="match status" value="1"/>
</dbReference>
<dbReference type="OrthoDB" id="9804199at2"/>
<keyword evidence="6" id="KW-0378">Hydrolase</keyword>
<dbReference type="Pfam" id="PF00005">
    <property type="entry name" value="ABC_tran"/>
    <property type="match status" value="1"/>
</dbReference>
<dbReference type="InterPro" id="IPR003439">
    <property type="entry name" value="ABC_transporter-like_ATP-bd"/>
</dbReference>
<dbReference type="EC" id="3.6.3.-" evidence="6"/>
<dbReference type="InterPro" id="IPR027417">
    <property type="entry name" value="P-loop_NTPase"/>
</dbReference>
<gene>
    <name evidence="6" type="primary">ylmA</name>
    <name evidence="6" type="ORF">Pla123a_23560</name>
</gene>
<evidence type="ECO:0000256" key="2">
    <source>
        <dbReference type="ARBA" id="ARBA00022448"/>
    </source>
</evidence>
<keyword evidence="2" id="KW-0813">Transport</keyword>
<evidence type="ECO:0000259" key="5">
    <source>
        <dbReference type="PROSITE" id="PS50893"/>
    </source>
</evidence>
<dbReference type="SMART" id="SM00382">
    <property type="entry name" value="AAA"/>
    <property type="match status" value="1"/>
</dbReference>
<dbReference type="InterPro" id="IPR050153">
    <property type="entry name" value="Metal_Ion_Import_ABC"/>
</dbReference>
<dbReference type="EMBL" id="SJPO01000005">
    <property type="protein sequence ID" value="TWT76931.1"/>
    <property type="molecule type" value="Genomic_DNA"/>
</dbReference>
<dbReference type="SUPFAM" id="SSF52540">
    <property type="entry name" value="P-loop containing nucleoside triphosphate hydrolases"/>
    <property type="match status" value="1"/>
</dbReference>
<accession>A0A5C5YPQ0</accession>
<protein>
    <submittedName>
        <fullName evidence="6">Putative ABC transporter ATP-binding protein YlmA</fullName>
        <ecNumber evidence="6">3.6.3.-</ecNumber>
    </submittedName>
</protein>
<name>A0A5C5YPQ0_9BACT</name>
<dbReference type="PANTHER" id="PTHR42734">
    <property type="entry name" value="METAL TRANSPORT SYSTEM ATP-BINDING PROTEIN TM_0124-RELATED"/>
    <property type="match status" value="1"/>
</dbReference>
<evidence type="ECO:0000256" key="3">
    <source>
        <dbReference type="ARBA" id="ARBA00022741"/>
    </source>
</evidence>
<dbReference type="InterPro" id="IPR003593">
    <property type="entry name" value="AAA+_ATPase"/>
</dbReference>
<dbReference type="GO" id="GO:0016020">
    <property type="term" value="C:membrane"/>
    <property type="evidence" value="ECO:0007669"/>
    <property type="project" value="InterPro"/>
</dbReference>
<organism evidence="6 7">
    <name type="scientific">Posidoniimonas polymericola</name>
    <dbReference type="NCBI Taxonomy" id="2528002"/>
    <lineage>
        <taxon>Bacteria</taxon>
        <taxon>Pseudomonadati</taxon>
        <taxon>Planctomycetota</taxon>
        <taxon>Planctomycetia</taxon>
        <taxon>Pirellulales</taxon>
        <taxon>Lacipirellulaceae</taxon>
        <taxon>Posidoniimonas</taxon>
    </lineage>
</organism>
<dbReference type="AlphaFoldDB" id="A0A5C5YPQ0"/>
<comment type="similarity">
    <text evidence="1">Belongs to the ABC transporter superfamily.</text>
</comment>
<proteinExistence type="inferred from homology"/>
<dbReference type="InterPro" id="IPR015856">
    <property type="entry name" value="ABC_transpr_CbiO/EcfA_su"/>
</dbReference>
<dbReference type="Gene3D" id="3.40.50.300">
    <property type="entry name" value="P-loop containing nucleotide triphosphate hydrolases"/>
    <property type="match status" value="1"/>
</dbReference>
<dbReference type="GO" id="GO:0016887">
    <property type="term" value="F:ATP hydrolysis activity"/>
    <property type="evidence" value="ECO:0007669"/>
    <property type="project" value="InterPro"/>
</dbReference>
<dbReference type="Proteomes" id="UP000318478">
    <property type="component" value="Unassembled WGS sequence"/>
</dbReference>
<dbReference type="GO" id="GO:0055085">
    <property type="term" value="P:transmembrane transport"/>
    <property type="evidence" value="ECO:0007669"/>
    <property type="project" value="InterPro"/>
</dbReference>
<dbReference type="GO" id="GO:0005524">
    <property type="term" value="F:ATP binding"/>
    <property type="evidence" value="ECO:0007669"/>
    <property type="project" value="UniProtKB-KW"/>
</dbReference>
<dbReference type="PANTHER" id="PTHR42734:SF17">
    <property type="entry name" value="METAL TRANSPORT SYSTEM ATP-BINDING PROTEIN TM_0124-RELATED"/>
    <property type="match status" value="1"/>
</dbReference>
<keyword evidence="3" id="KW-0547">Nucleotide-binding</keyword>
<keyword evidence="7" id="KW-1185">Reference proteome</keyword>
<feature type="domain" description="ABC transporter" evidence="5">
    <location>
        <begin position="5"/>
        <end position="246"/>
    </location>
</feature>
<sequence>MNPLIELRGVGYQQGQTPILTGVDWRLMPGEHWAVLGPNGCGKTTLLRVACGYEWPTSGKVLRGGQELADLTALRSRMGWVGVEMLARVPPDQSALQIAASGAIGQIGLRLIGQVDPTSSHYEQAEQVLRDIGCGAIVDSPWRVLSQGERQKVLVARARMTDPWLLVLDEPCAGMDPGARERFLAWLESQLRDERSPSLLMVTHHVEEIMPGVEQTLVMDQGQIAAAGPTAEVVTEELLSRLYGVRVEQIVHSRGRLWPVCSAAGC</sequence>
<dbReference type="RefSeq" id="WP_146587096.1">
    <property type="nucleotide sequence ID" value="NZ_SJPO01000005.1"/>
</dbReference>
<keyword evidence="4 6" id="KW-0067">ATP-binding</keyword>
<evidence type="ECO:0000313" key="7">
    <source>
        <dbReference type="Proteomes" id="UP000318478"/>
    </source>
</evidence>
<evidence type="ECO:0000313" key="6">
    <source>
        <dbReference type="EMBL" id="TWT76931.1"/>
    </source>
</evidence>
<evidence type="ECO:0000256" key="4">
    <source>
        <dbReference type="ARBA" id="ARBA00022840"/>
    </source>
</evidence>
<evidence type="ECO:0000256" key="1">
    <source>
        <dbReference type="ARBA" id="ARBA00005417"/>
    </source>
</evidence>
<reference evidence="6 7" key="1">
    <citation type="submission" date="2019-02" db="EMBL/GenBank/DDBJ databases">
        <title>Deep-cultivation of Planctomycetes and their phenomic and genomic characterization uncovers novel biology.</title>
        <authorList>
            <person name="Wiegand S."/>
            <person name="Jogler M."/>
            <person name="Boedeker C."/>
            <person name="Pinto D."/>
            <person name="Vollmers J."/>
            <person name="Rivas-Marin E."/>
            <person name="Kohn T."/>
            <person name="Peeters S.H."/>
            <person name="Heuer A."/>
            <person name="Rast P."/>
            <person name="Oberbeckmann S."/>
            <person name="Bunk B."/>
            <person name="Jeske O."/>
            <person name="Meyerdierks A."/>
            <person name="Storesund J.E."/>
            <person name="Kallscheuer N."/>
            <person name="Luecker S."/>
            <person name="Lage O.M."/>
            <person name="Pohl T."/>
            <person name="Merkel B.J."/>
            <person name="Hornburger P."/>
            <person name="Mueller R.-W."/>
            <person name="Bruemmer F."/>
            <person name="Labrenz M."/>
            <person name="Spormann A.M."/>
            <person name="Op Den Camp H."/>
            <person name="Overmann J."/>
            <person name="Amann R."/>
            <person name="Jetten M.S.M."/>
            <person name="Mascher T."/>
            <person name="Medema M.H."/>
            <person name="Devos D.P."/>
            <person name="Kaster A.-K."/>
            <person name="Ovreas L."/>
            <person name="Rohde M."/>
            <person name="Galperin M.Y."/>
            <person name="Jogler C."/>
        </authorList>
    </citation>
    <scope>NUCLEOTIDE SEQUENCE [LARGE SCALE GENOMIC DNA]</scope>
    <source>
        <strain evidence="6 7">Pla123a</strain>
    </source>
</reference>
<dbReference type="PROSITE" id="PS50893">
    <property type="entry name" value="ABC_TRANSPORTER_2"/>
    <property type="match status" value="1"/>
</dbReference>
<comment type="caution">
    <text evidence="6">The sequence shown here is derived from an EMBL/GenBank/DDBJ whole genome shotgun (WGS) entry which is preliminary data.</text>
</comment>